<dbReference type="Proteomes" id="UP000002669">
    <property type="component" value="Unassembled WGS sequence"/>
</dbReference>
<name>E5QYU6_ARTGP</name>
<dbReference type="EMBL" id="DS989822">
    <property type="protein sequence ID" value="EFQ97284.1"/>
    <property type="molecule type" value="Genomic_DNA"/>
</dbReference>
<sequence>MFQEHNKIPISSVLSALGTLIGYIGTEVASDSFFHRVLWPQRAYNNVRPWNMWKLALFLPIGSPLHKAALQTMDTFFENRLFQAPIWDICWGLHSSQMAIRALSQMPGLVEAQHKPLHPEDCKHEGKIRQRVTVSHLVLSSGQADGEDISPLVEGDIGAVTWGPIAGILASEATAILTAIAVAILIEGPEFIVMPFFRHYGHPQRCRWRKIAQVAIIRGLGIIFPVRLIYSSLWIPLGLQALWTGYALYATTALYISRYAYGCTWATTEERLAEVFSIAEKKGETPRVRFQAERGSIVTAELVRTTHDNFHGAKRHVQELIRQEVKSS</sequence>
<dbReference type="eggNOG" id="ENOG502SHQA">
    <property type="taxonomic scope" value="Eukaryota"/>
</dbReference>
<keyword evidence="1" id="KW-0472">Membrane</keyword>
<feature type="transmembrane region" description="Helical" evidence="1">
    <location>
        <begin position="175"/>
        <end position="194"/>
    </location>
</feature>
<organism evidence="3">
    <name type="scientific">Arthroderma gypseum (strain ATCC MYA-4604 / CBS 118893)</name>
    <name type="common">Microsporum gypseum</name>
    <dbReference type="NCBI Taxonomy" id="535722"/>
    <lineage>
        <taxon>Eukaryota</taxon>
        <taxon>Fungi</taxon>
        <taxon>Dikarya</taxon>
        <taxon>Ascomycota</taxon>
        <taxon>Pezizomycotina</taxon>
        <taxon>Eurotiomycetes</taxon>
        <taxon>Eurotiomycetidae</taxon>
        <taxon>Onygenales</taxon>
        <taxon>Arthrodermataceae</taxon>
        <taxon>Nannizzia</taxon>
    </lineage>
</organism>
<evidence type="ECO:0000313" key="3">
    <source>
        <dbReference type="Proteomes" id="UP000002669"/>
    </source>
</evidence>
<reference evidence="3" key="1">
    <citation type="journal article" date="2012" name="MBio">
        <title>Comparative genome analysis of Trichophyton rubrum and related dermatophytes reveals candidate genes involved in infection.</title>
        <authorList>
            <person name="Martinez D.A."/>
            <person name="Oliver B.G."/>
            <person name="Graeser Y."/>
            <person name="Goldberg J.M."/>
            <person name="Li W."/>
            <person name="Martinez-Rossi N.M."/>
            <person name="Monod M."/>
            <person name="Shelest E."/>
            <person name="Barton R.C."/>
            <person name="Birch E."/>
            <person name="Brakhage A.A."/>
            <person name="Chen Z."/>
            <person name="Gurr S.J."/>
            <person name="Heiman D."/>
            <person name="Heitman J."/>
            <person name="Kosti I."/>
            <person name="Rossi A."/>
            <person name="Saif S."/>
            <person name="Samalova M."/>
            <person name="Saunders C.W."/>
            <person name="Shea T."/>
            <person name="Summerbell R.C."/>
            <person name="Xu J."/>
            <person name="Young S."/>
            <person name="Zeng Q."/>
            <person name="Birren B.W."/>
            <person name="Cuomo C.A."/>
            <person name="White T.C."/>
        </authorList>
    </citation>
    <scope>NUCLEOTIDE SEQUENCE [LARGE SCALE GENOMIC DNA]</scope>
    <source>
        <strain evidence="3">ATCC MYA-4604 / CBS 118893</strain>
    </source>
</reference>
<proteinExistence type="predicted"/>
<dbReference type="AlphaFoldDB" id="E5QYU6"/>
<dbReference type="RefSeq" id="XP_003176236.1">
    <property type="nucleotide sequence ID" value="XM_003176188.1"/>
</dbReference>
<keyword evidence="1" id="KW-1133">Transmembrane helix</keyword>
<dbReference type="HOGENOM" id="CLU_847228_0_0_1"/>
<protein>
    <submittedName>
        <fullName evidence="2">Uncharacterized protein</fullName>
    </submittedName>
</protein>
<evidence type="ECO:0000256" key="1">
    <source>
        <dbReference type="SAM" id="Phobius"/>
    </source>
</evidence>
<dbReference type="GeneID" id="10031552"/>
<dbReference type="InParanoid" id="E5QYU6"/>
<dbReference type="VEuPathDB" id="FungiDB:MGYG_00325"/>
<keyword evidence="1" id="KW-0812">Transmembrane</keyword>
<dbReference type="STRING" id="535722.E5QYU6"/>
<feature type="transmembrane region" description="Helical" evidence="1">
    <location>
        <begin position="215"/>
        <end position="235"/>
    </location>
</feature>
<dbReference type="OrthoDB" id="4366176at2759"/>
<feature type="transmembrane region" description="Helical" evidence="1">
    <location>
        <begin position="241"/>
        <end position="261"/>
    </location>
</feature>
<evidence type="ECO:0000313" key="2">
    <source>
        <dbReference type="EMBL" id="EFQ97284.1"/>
    </source>
</evidence>
<keyword evidence="3" id="KW-1185">Reference proteome</keyword>
<gene>
    <name evidence="2" type="ORF">MGYG_00325</name>
</gene>
<accession>E5QYU6</accession>